<feature type="region of interest" description="Disordered" evidence="1">
    <location>
        <begin position="39"/>
        <end position="69"/>
    </location>
</feature>
<evidence type="ECO:0000256" key="1">
    <source>
        <dbReference type="SAM" id="MobiDB-lite"/>
    </source>
</evidence>
<keyword evidence="3" id="KW-1185">Reference proteome</keyword>
<evidence type="ECO:0000313" key="3">
    <source>
        <dbReference type="Proteomes" id="UP001487740"/>
    </source>
</evidence>
<reference evidence="2 3" key="1">
    <citation type="submission" date="2023-03" db="EMBL/GenBank/DDBJ databases">
        <title>High-quality genome of Scylla paramamosain provides insights in environmental adaptation.</title>
        <authorList>
            <person name="Zhang L."/>
        </authorList>
    </citation>
    <scope>NUCLEOTIDE SEQUENCE [LARGE SCALE GENOMIC DNA]</scope>
    <source>
        <strain evidence="2">LZ_2023a</strain>
        <tissue evidence="2">Muscle</tissue>
    </source>
</reference>
<dbReference type="Proteomes" id="UP001487740">
    <property type="component" value="Unassembled WGS sequence"/>
</dbReference>
<comment type="caution">
    <text evidence="2">The sequence shown here is derived from an EMBL/GenBank/DDBJ whole genome shotgun (WGS) entry which is preliminary data.</text>
</comment>
<feature type="compositionally biased region" description="Polar residues" evidence="1">
    <location>
        <begin position="51"/>
        <end position="69"/>
    </location>
</feature>
<sequence>MPLLPVVLKGRYAFTSTGSAVSGYMPLKHGTVAAIRIRQHDTTNNTATANHSTPTRGPNQLASQNSSWRRLSLDHAGTVTWKPAGSLLDSIPP</sequence>
<name>A0AAW0SPR6_SCYPA</name>
<evidence type="ECO:0000313" key="2">
    <source>
        <dbReference type="EMBL" id="KAK8377086.1"/>
    </source>
</evidence>
<organism evidence="2 3">
    <name type="scientific">Scylla paramamosain</name>
    <name type="common">Mud crab</name>
    <dbReference type="NCBI Taxonomy" id="85552"/>
    <lineage>
        <taxon>Eukaryota</taxon>
        <taxon>Metazoa</taxon>
        <taxon>Ecdysozoa</taxon>
        <taxon>Arthropoda</taxon>
        <taxon>Crustacea</taxon>
        <taxon>Multicrustacea</taxon>
        <taxon>Malacostraca</taxon>
        <taxon>Eumalacostraca</taxon>
        <taxon>Eucarida</taxon>
        <taxon>Decapoda</taxon>
        <taxon>Pleocyemata</taxon>
        <taxon>Brachyura</taxon>
        <taxon>Eubrachyura</taxon>
        <taxon>Portunoidea</taxon>
        <taxon>Portunidae</taxon>
        <taxon>Portuninae</taxon>
        <taxon>Scylla</taxon>
    </lineage>
</organism>
<dbReference type="AlphaFoldDB" id="A0AAW0SPR6"/>
<gene>
    <name evidence="2" type="ORF">O3P69_013620</name>
</gene>
<protein>
    <submittedName>
        <fullName evidence="2">Uncharacterized protein</fullName>
    </submittedName>
</protein>
<accession>A0AAW0SPR6</accession>
<proteinExistence type="predicted"/>
<dbReference type="EMBL" id="JARAKH010000047">
    <property type="protein sequence ID" value="KAK8377086.1"/>
    <property type="molecule type" value="Genomic_DNA"/>
</dbReference>